<feature type="non-terminal residue" evidence="8">
    <location>
        <position position="1"/>
    </location>
</feature>
<gene>
    <name evidence="8" type="ORF">BDV96DRAFT_498152</name>
</gene>
<evidence type="ECO:0000313" key="8">
    <source>
        <dbReference type="EMBL" id="KAF2112325.1"/>
    </source>
</evidence>
<evidence type="ECO:0000256" key="6">
    <source>
        <dbReference type="ARBA" id="ARBA00044735"/>
    </source>
</evidence>
<accession>A0A6A5YYU1</accession>
<dbReference type="InterPro" id="IPR045293">
    <property type="entry name" value="Complex1_LYR_LYRM2"/>
</dbReference>
<comment type="function">
    <text evidence="6">Involved in efficient integration of the N-module into mitochondrial respiratory chain complex I.</text>
</comment>
<dbReference type="Pfam" id="PF05347">
    <property type="entry name" value="Complex1_LYR"/>
    <property type="match status" value="1"/>
</dbReference>
<dbReference type="CDD" id="cd20262">
    <property type="entry name" value="Complex1_LYR_LYRM2"/>
    <property type="match status" value="1"/>
</dbReference>
<evidence type="ECO:0000259" key="7">
    <source>
        <dbReference type="Pfam" id="PF05347"/>
    </source>
</evidence>
<dbReference type="InterPro" id="IPR008011">
    <property type="entry name" value="Complex1_LYR_dom"/>
</dbReference>
<dbReference type="OrthoDB" id="74240at2759"/>
<dbReference type="EMBL" id="ML977331">
    <property type="protein sequence ID" value="KAF2112325.1"/>
    <property type="molecule type" value="Genomic_DNA"/>
</dbReference>
<keyword evidence="4" id="KW-0496">Mitochondrion</keyword>
<proteinExistence type="inferred from homology"/>
<evidence type="ECO:0000256" key="3">
    <source>
        <dbReference type="ARBA" id="ARBA00022946"/>
    </source>
</evidence>
<dbReference type="GO" id="GO:0005739">
    <property type="term" value="C:mitochondrion"/>
    <property type="evidence" value="ECO:0007669"/>
    <property type="project" value="UniProtKB-SubCell"/>
</dbReference>
<keyword evidence="3" id="KW-0809">Transit peptide</keyword>
<keyword evidence="9" id="KW-1185">Reference proteome</keyword>
<dbReference type="AlphaFoldDB" id="A0A6A5YYU1"/>
<name>A0A6A5YYU1_9PLEO</name>
<organism evidence="8 9">
    <name type="scientific">Lophiotrema nucula</name>
    <dbReference type="NCBI Taxonomy" id="690887"/>
    <lineage>
        <taxon>Eukaryota</taxon>
        <taxon>Fungi</taxon>
        <taxon>Dikarya</taxon>
        <taxon>Ascomycota</taxon>
        <taxon>Pezizomycotina</taxon>
        <taxon>Dothideomycetes</taxon>
        <taxon>Pleosporomycetidae</taxon>
        <taxon>Pleosporales</taxon>
        <taxon>Lophiotremataceae</taxon>
        <taxon>Lophiotrema</taxon>
    </lineage>
</organism>
<evidence type="ECO:0000256" key="1">
    <source>
        <dbReference type="ARBA" id="ARBA00004173"/>
    </source>
</evidence>
<feature type="domain" description="Complex 1 LYR protein" evidence="7">
    <location>
        <begin position="7"/>
        <end position="64"/>
    </location>
</feature>
<comment type="subcellular location">
    <subcellularLocation>
        <location evidence="1">Mitochondrion</location>
    </subcellularLocation>
</comment>
<dbReference type="PANTHER" id="PTHR13675:SF0">
    <property type="entry name" value="LYR MOTIF-CONTAINING PROTEIN 2"/>
    <property type="match status" value="1"/>
</dbReference>
<protein>
    <recommendedName>
        <fullName evidence="5">LYR motif-containing protein 2</fullName>
    </recommendedName>
</protein>
<dbReference type="PANTHER" id="PTHR13675">
    <property type="entry name" value="LYR MOTIF-CONTAINING PROTEIN 2"/>
    <property type="match status" value="1"/>
</dbReference>
<reference evidence="8" key="1">
    <citation type="journal article" date="2020" name="Stud. Mycol.">
        <title>101 Dothideomycetes genomes: a test case for predicting lifestyles and emergence of pathogens.</title>
        <authorList>
            <person name="Haridas S."/>
            <person name="Albert R."/>
            <person name="Binder M."/>
            <person name="Bloem J."/>
            <person name="Labutti K."/>
            <person name="Salamov A."/>
            <person name="Andreopoulos B."/>
            <person name="Baker S."/>
            <person name="Barry K."/>
            <person name="Bills G."/>
            <person name="Bluhm B."/>
            <person name="Cannon C."/>
            <person name="Castanera R."/>
            <person name="Culley D."/>
            <person name="Daum C."/>
            <person name="Ezra D."/>
            <person name="Gonzalez J."/>
            <person name="Henrissat B."/>
            <person name="Kuo A."/>
            <person name="Liang C."/>
            <person name="Lipzen A."/>
            <person name="Lutzoni F."/>
            <person name="Magnuson J."/>
            <person name="Mondo S."/>
            <person name="Nolan M."/>
            <person name="Ohm R."/>
            <person name="Pangilinan J."/>
            <person name="Park H.-J."/>
            <person name="Ramirez L."/>
            <person name="Alfaro M."/>
            <person name="Sun H."/>
            <person name="Tritt A."/>
            <person name="Yoshinaga Y."/>
            <person name="Zwiers L.-H."/>
            <person name="Turgeon B."/>
            <person name="Goodwin S."/>
            <person name="Spatafora J."/>
            <person name="Crous P."/>
            <person name="Grigoriev I."/>
        </authorList>
    </citation>
    <scope>NUCLEOTIDE SEQUENCE</scope>
    <source>
        <strain evidence="8">CBS 627.86</strain>
    </source>
</reference>
<dbReference type="Proteomes" id="UP000799770">
    <property type="component" value="Unassembled WGS sequence"/>
</dbReference>
<evidence type="ECO:0000256" key="5">
    <source>
        <dbReference type="ARBA" id="ARBA00026235"/>
    </source>
</evidence>
<comment type="similarity">
    <text evidence="2">Belongs to the complex I LYR family.</text>
</comment>
<sequence length="77" mass="9113">IQFIQRQRVLALWRQILRSTASIPDASTKKDMRQFARAEFEQHRHITDLGHIRYLISHGRTQFDSLRNTLIHSGIMV</sequence>
<evidence type="ECO:0000256" key="4">
    <source>
        <dbReference type="ARBA" id="ARBA00023128"/>
    </source>
</evidence>
<evidence type="ECO:0000313" key="9">
    <source>
        <dbReference type="Proteomes" id="UP000799770"/>
    </source>
</evidence>
<evidence type="ECO:0000256" key="2">
    <source>
        <dbReference type="ARBA" id="ARBA00009508"/>
    </source>
</evidence>